<evidence type="ECO:0000313" key="2">
    <source>
        <dbReference type="EMBL" id="SDX55026.1"/>
    </source>
</evidence>
<dbReference type="Proteomes" id="UP000198711">
    <property type="component" value="Unassembled WGS sequence"/>
</dbReference>
<keyword evidence="1" id="KW-0472">Membrane</keyword>
<accession>A0A8X8IK35</accession>
<dbReference type="EMBL" id="FNNO01000019">
    <property type="protein sequence ID" value="SDX55026.1"/>
    <property type="molecule type" value="Genomic_DNA"/>
</dbReference>
<gene>
    <name evidence="2" type="ORF">SAMN05444410_11967</name>
</gene>
<keyword evidence="1" id="KW-1133">Transmembrane helix</keyword>
<keyword evidence="1" id="KW-0812">Transmembrane</keyword>
<comment type="caution">
    <text evidence="2">The sequence shown here is derived from an EMBL/GenBank/DDBJ whole genome shotgun (WGS) entry which is preliminary data.</text>
</comment>
<keyword evidence="3" id="KW-1185">Reference proteome</keyword>
<evidence type="ECO:0000256" key="1">
    <source>
        <dbReference type="SAM" id="Phobius"/>
    </source>
</evidence>
<evidence type="ECO:0000313" key="3">
    <source>
        <dbReference type="Proteomes" id="UP000198711"/>
    </source>
</evidence>
<feature type="transmembrane region" description="Helical" evidence="1">
    <location>
        <begin position="7"/>
        <end position="26"/>
    </location>
</feature>
<proteinExistence type="predicted"/>
<dbReference type="AlphaFoldDB" id="A0A8X8IK35"/>
<organism evidence="2 3">
    <name type="scientific">Hydrobacter penzbergensis</name>
    <dbReference type="NCBI Taxonomy" id="1235997"/>
    <lineage>
        <taxon>Bacteria</taxon>
        <taxon>Pseudomonadati</taxon>
        <taxon>Bacteroidota</taxon>
        <taxon>Chitinophagia</taxon>
        <taxon>Chitinophagales</taxon>
        <taxon>Chitinophagaceae</taxon>
        <taxon>Hydrobacter</taxon>
    </lineage>
</organism>
<sequence>MKSIINIIAIIASLYSLYYQFVQFIFNNLTRNSKMSYSALDVLPEVITILICFWFLIINIRGFFKNIKSK</sequence>
<name>A0A8X8IK35_9BACT</name>
<protein>
    <submittedName>
        <fullName evidence="2">Uncharacterized protein</fullName>
    </submittedName>
</protein>
<feature type="transmembrane region" description="Helical" evidence="1">
    <location>
        <begin position="46"/>
        <end position="64"/>
    </location>
</feature>
<reference evidence="2 3" key="1">
    <citation type="submission" date="2016-10" db="EMBL/GenBank/DDBJ databases">
        <authorList>
            <person name="Varghese N."/>
            <person name="Submissions S."/>
        </authorList>
    </citation>
    <scope>NUCLEOTIDE SEQUENCE [LARGE SCALE GENOMIC DNA]</scope>
    <source>
        <strain evidence="2 3">DSM 25353</strain>
    </source>
</reference>